<feature type="domain" description="Rhodanese" evidence="1">
    <location>
        <begin position="286"/>
        <end position="365"/>
    </location>
</feature>
<evidence type="ECO:0000259" key="1">
    <source>
        <dbReference type="PROSITE" id="PS50206"/>
    </source>
</evidence>
<dbReference type="PANTHER" id="PTHR44086">
    <property type="entry name" value="THIOSULFATE SULFURTRANSFERASE RDL2, MITOCHONDRIAL-RELATED"/>
    <property type="match status" value="1"/>
</dbReference>
<dbReference type="GO" id="GO:0004792">
    <property type="term" value="F:thiosulfate-cyanide sulfurtransferase activity"/>
    <property type="evidence" value="ECO:0007669"/>
    <property type="project" value="TreeGrafter"/>
</dbReference>
<reference evidence="3" key="1">
    <citation type="submission" date="2016-10" db="EMBL/GenBank/DDBJ databases">
        <authorList>
            <person name="Varghese N."/>
            <person name="Submissions S."/>
        </authorList>
    </citation>
    <scope>NUCLEOTIDE SEQUENCE [LARGE SCALE GENOMIC DNA]</scope>
    <source>
        <strain evidence="3">DSM 44498</strain>
    </source>
</reference>
<dbReference type="SMART" id="SM00450">
    <property type="entry name" value="RHOD"/>
    <property type="match status" value="3"/>
</dbReference>
<dbReference type="PROSITE" id="PS50206">
    <property type="entry name" value="RHODANESE_3"/>
    <property type="match status" value="3"/>
</dbReference>
<sequence length="370" mass="39752">MSTSSIDKASTVEKTIDVDTLRLWLADDAELAVLDIRPSDEVGYASPLFATNIPADRLEAEIDRYVPRAVVRTVLVDGGDGVAQRLAERLAEAGRSEVHVLAGGIPEWTRNGTEDLPTFDVPGKDFSLGIRDERDTPSVSAAELKTLEDQGADVVVIDTRTLPEFTAGHVPGAVGVPGAELLLRFANVVPSPDTHVVVSCAGLPRAIIGAQTLIDSGVPNKVSYLHDGTRAWKEENLELETGATAVYAPVDHAAREAAAQRVETITANDTFPRIDVETAQAWAADPDRTTYLLDVRTPEEFEQGHVPGSITSEGGQLLGVSYRTIAVRGARVVLIDDLTGARAAVVSHWLQRRGFEIALLLHDFESGIAR</sequence>
<dbReference type="InterPro" id="IPR001763">
    <property type="entry name" value="Rhodanese-like_dom"/>
</dbReference>
<organism evidence="2 3">
    <name type="scientific">Rhodococcus koreensis</name>
    <dbReference type="NCBI Taxonomy" id="99653"/>
    <lineage>
        <taxon>Bacteria</taxon>
        <taxon>Bacillati</taxon>
        <taxon>Actinomycetota</taxon>
        <taxon>Actinomycetes</taxon>
        <taxon>Mycobacteriales</taxon>
        <taxon>Nocardiaceae</taxon>
        <taxon>Rhodococcus</taxon>
    </lineage>
</organism>
<dbReference type="PANTHER" id="PTHR44086:SF13">
    <property type="entry name" value="THIOSULFATE SULFURTRANSFERASE PSPE"/>
    <property type="match status" value="1"/>
</dbReference>
<protein>
    <submittedName>
        <fullName evidence="2">Rhodanese-related sulfurtransferase</fullName>
    </submittedName>
</protein>
<keyword evidence="2" id="KW-0808">Transferase</keyword>
<dbReference type="InterPro" id="IPR036873">
    <property type="entry name" value="Rhodanese-like_dom_sf"/>
</dbReference>
<evidence type="ECO:0000313" key="2">
    <source>
        <dbReference type="EMBL" id="SED58120.1"/>
    </source>
</evidence>
<name>A0A1H5BVR8_9NOCA</name>
<dbReference type="EMBL" id="FNSV01000005">
    <property type="protein sequence ID" value="SED58120.1"/>
    <property type="molecule type" value="Genomic_DNA"/>
</dbReference>
<dbReference type="SUPFAM" id="SSF52821">
    <property type="entry name" value="Rhodanese/Cell cycle control phosphatase"/>
    <property type="match status" value="3"/>
</dbReference>
<feature type="domain" description="Rhodanese" evidence="1">
    <location>
        <begin position="150"/>
        <end position="241"/>
    </location>
</feature>
<dbReference type="AlphaFoldDB" id="A0A1H5BVR8"/>
<dbReference type="Gene3D" id="3.40.250.10">
    <property type="entry name" value="Rhodanese-like domain"/>
    <property type="match status" value="3"/>
</dbReference>
<proteinExistence type="predicted"/>
<feature type="domain" description="Rhodanese" evidence="1">
    <location>
        <begin position="27"/>
        <end position="117"/>
    </location>
</feature>
<dbReference type="Proteomes" id="UP000183561">
    <property type="component" value="Unassembled WGS sequence"/>
</dbReference>
<dbReference type="RefSeq" id="WP_208613728.1">
    <property type="nucleotide sequence ID" value="NZ_FNSV01000005.1"/>
</dbReference>
<keyword evidence="3" id="KW-1185">Reference proteome</keyword>
<accession>A0A1H5BVR8</accession>
<dbReference type="Pfam" id="PF00581">
    <property type="entry name" value="Rhodanese"/>
    <property type="match status" value="3"/>
</dbReference>
<gene>
    <name evidence="2" type="ORF">SAMN04490239_8859</name>
</gene>
<evidence type="ECO:0000313" key="3">
    <source>
        <dbReference type="Proteomes" id="UP000183561"/>
    </source>
</evidence>